<accession>A0A5C5YW23</accession>
<organism evidence="1 2">
    <name type="scientific">Novipirellula herctigrandis</name>
    <dbReference type="NCBI Taxonomy" id="2527986"/>
    <lineage>
        <taxon>Bacteria</taxon>
        <taxon>Pseudomonadati</taxon>
        <taxon>Planctomycetota</taxon>
        <taxon>Planctomycetia</taxon>
        <taxon>Pirellulales</taxon>
        <taxon>Pirellulaceae</taxon>
        <taxon>Novipirellula</taxon>
    </lineage>
</organism>
<protein>
    <submittedName>
        <fullName evidence="1">Uncharacterized protein</fullName>
    </submittedName>
</protein>
<keyword evidence="2" id="KW-1185">Reference proteome</keyword>
<dbReference type="AlphaFoldDB" id="A0A5C5YW23"/>
<name>A0A5C5YW23_9BACT</name>
<evidence type="ECO:0000313" key="1">
    <source>
        <dbReference type="EMBL" id="TWT78966.1"/>
    </source>
</evidence>
<gene>
    <name evidence="1" type="ORF">CA13_03630</name>
</gene>
<sequence>MNQYKHRPLFFEPLCDEAQVTWHSKKAKLKWLDCLFNILRHDVGCTARWSERLSLVAGLTINKLSDQSSGSHLQSRRFLSLRQSVVINFVGHKKFKKNSHFLRNRKGAARFQSVVDTASQSQSNTHRVRVMTCVVSPISAVIICKRMYGHKAMEPFGTF</sequence>
<dbReference type="EMBL" id="SJPJ01000001">
    <property type="protein sequence ID" value="TWT78966.1"/>
    <property type="molecule type" value="Genomic_DNA"/>
</dbReference>
<dbReference type="Proteomes" id="UP000315010">
    <property type="component" value="Unassembled WGS sequence"/>
</dbReference>
<proteinExistence type="predicted"/>
<reference evidence="1 2" key="1">
    <citation type="submission" date="2019-02" db="EMBL/GenBank/DDBJ databases">
        <title>Deep-cultivation of Planctomycetes and their phenomic and genomic characterization uncovers novel biology.</title>
        <authorList>
            <person name="Wiegand S."/>
            <person name="Jogler M."/>
            <person name="Boedeker C."/>
            <person name="Pinto D."/>
            <person name="Vollmers J."/>
            <person name="Rivas-Marin E."/>
            <person name="Kohn T."/>
            <person name="Peeters S.H."/>
            <person name="Heuer A."/>
            <person name="Rast P."/>
            <person name="Oberbeckmann S."/>
            <person name="Bunk B."/>
            <person name="Jeske O."/>
            <person name="Meyerdierks A."/>
            <person name="Storesund J.E."/>
            <person name="Kallscheuer N."/>
            <person name="Luecker S."/>
            <person name="Lage O.M."/>
            <person name="Pohl T."/>
            <person name="Merkel B.J."/>
            <person name="Hornburger P."/>
            <person name="Mueller R.-W."/>
            <person name="Bruemmer F."/>
            <person name="Labrenz M."/>
            <person name="Spormann A.M."/>
            <person name="Op Den Camp H."/>
            <person name="Overmann J."/>
            <person name="Amann R."/>
            <person name="Jetten M.S.M."/>
            <person name="Mascher T."/>
            <person name="Medema M.H."/>
            <person name="Devos D.P."/>
            <person name="Kaster A.-K."/>
            <person name="Ovreas L."/>
            <person name="Rohde M."/>
            <person name="Galperin M.Y."/>
            <person name="Jogler C."/>
        </authorList>
    </citation>
    <scope>NUCLEOTIDE SEQUENCE [LARGE SCALE GENOMIC DNA]</scope>
    <source>
        <strain evidence="1 2">CA13</strain>
    </source>
</reference>
<comment type="caution">
    <text evidence="1">The sequence shown here is derived from an EMBL/GenBank/DDBJ whole genome shotgun (WGS) entry which is preliminary data.</text>
</comment>
<evidence type="ECO:0000313" key="2">
    <source>
        <dbReference type="Proteomes" id="UP000315010"/>
    </source>
</evidence>